<organism evidence="2 3">
    <name type="scientific">Mycena belliarum</name>
    <dbReference type="NCBI Taxonomy" id="1033014"/>
    <lineage>
        <taxon>Eukaryota</taxon>
        <taxon>Fungi</taxon>
        <taxon>Dikarya</taxon>
        <taxon>Basidiomycota</taxon>
        <taxon>Agaricomycotina</taxon>
        <taxon>Agaricomycetes</taxon>
        <taxon>Agaricomycetidae</taxon>
        <taxon>Agaricales</taxon>
        <taxon>Marasmiineae</taxon>
        <taxon>Mycenaceae</taxon>
        <taxon>Mycena</taxon>
    </lineage>
</organism>
<feature type="compositionally biased region" description="Basic and acidic residues" evidence="1">
    <location>
        <begin position="187"/>
        <end position="200"/>
    </location>
</feature>
<evidence type="ECO:0000313" key="3">
    <source>
        <dbReference type="Proteomes" id="UP001222325"/>
    </source>
</evidence>
<comment type="caution">
    <text evidence="2">The sequence shown here is derived from an EMBL/GenBank/DDBJ whole genome shotgun (WGS) entry which is preliminary data.</text>
</comment>
<evidence type="ECO:0000256" key="1">
    <source>
        <dbReference type="SAM" id="MobiDB-lite"/>
    </source>
</evidence>
<dbReference type="AlphaFoldDB" id="A0AAD6UCA5"/>
<feature type="region of interest" description="Disordered" evidence="1">
    <location>
        <begin position="142"/>
        <end position="200"/>
    </location>
</feature>
<dbReference type="EMBL" id="JARJCN010000008">
    <property type="protein sequence ID" value="KAJ7098700.1"/>
    <property type="molecule type" value="Genomic_DNA"/>
</dbReference>
<feature type="compositionally biased region" description="Polar residues" evidence="1">
    <location>
        <begin position="173"/>
        <end position="186"/>
    </location>
</feature>
<proteinExistence type="predicted"/>
<reference evidence="2" key="1">
    <citation type="submission" date="2023-03" db="EMBL/GenBank/DDBJ databases">
        <title>Massive genome expansion in bonnet fungi (Mycena s.s.) driven by repeated elements and novel gene families across ecological guilds.</title>
        <authorList>
            <consortium name="Lawrence Berkeley National Laboratory"/>
            <person name="Harder C.B."/>
            <person name="Miyauchi S."/>
            <person name="Viragh M."/>
            <person name="Kuo A."/>
            <person name="Thoen E."/>
            <person name="Andreopoulos B."/>
            <person name="Lu D."/>
            <person name="Skrede I."/>
            <person name="Drula E."/>
            <person name="Henrissat B."/>
            <person name="Morin E."/>
            <person name="Kohler A."/>
            <person name="Barry K."/>
            <person name="LaButti K."/>
            <person name="Morin E."/>
            <person name="Salamov A."/>
            <person name="Lipzen A."/>
            <person name="Mereny Z."/>
            <person name="Hegedus B."/>
            <person name="Baldrian P."/>
            <person name="Stursova M."/>
            <person name="Weitz H."/>
            <person name="Taylor A."/>
            <person name="Grigoriev I.V."/>
            <person name="Nagy L.G."/>
            <person name="Martin F."/>
            <person name="Kauserud H."/>
        </authorList>
    </citation>
    <scope>NUCLEOTIDE SEQUENCE</scope>
    <source>
        <strain evidence="2">CBHHK173m</strain>
    </source>
</reference>
<dbReference type="Proteomes" id="UP001222325">
    <property type="component" value="Unassembled WGS sequence"/>
</dbReference>
<evidence type="ECO:0000313" key="2">
    <source>
        <dbReference type="EMBL" id="KAJ7098700.1"/>
    </source>
</evidence>
<feature type="region of interest" description="Disordered" evidence="1">
    <location>
        <begin position="1"/>
        <end position="54"/>
    </location>
</feature>
<sequence>MQELQRATEPPKSTDGINLVGEFDATPSPSPPFSSAAPPIQTVESGKNIGPLVAPSTPSTIVRMSAFWDKFESTPSEPSILRARKSDAVSEASNAGLVLVPTALPATLKIDTSRTASKTAWRGETSSSGDIPVLLEGFTQEVTKRKHRPSDENISASILASARHSFHAATRPRSPSTAPNPGGSTENMRHINPRDSPRVP</sequence>
<keyword evidence="3" id="KW-1185">Reference proteome</keyword>
<accession>A0AAD6UCA5</accession>
<name>A0AAD6UCA5_9AGAR</name>
<protein>
    <submittedName>
        <fullName evidence="2">Uncharacterized protein</fullName>
    </submittedName>
</protein>
<gene>
    <name evidence="2" type="ORF">B0H15DRAFT_587801</name>
</gene>